<dbReference type="Proteomes" id="UP000530186">
    <property type="component" value="Unassembled WGS sequence"/>
</dbReference>
<dbReference type="EMBL" id="JACBNY010000003">
    <property type="protein sequence ID" value="MBA0016110.1"/>
    <property type="molecule type" value="Genomic_DNA"/>
</dbReference>
<dbReference type="GeneID" id="303194465"/>
<protein>
    <submittedName>
        <fullName evidence="1">Uncharacterized protein</fullName>
    </submittedName>
</protein>
<keyword evidence="2" id="KW-1185">Reference proteome</keyword>
<dbReference type="AlphaFoldDB" id="A0A7V8SJL0"/>
<comment type="caution">
    <text evidence="1">The sequence shown here is derived from an EMBL/GenBank/DDBJ whole genome shotgun (WGS) entry which is preliminary data.</text>
</comment>
<evidence type="ECO:0000313" key="2">
    <source>
        <dbReference type="Proteomes" id="UP000530186"/>
    </source>
</evidence>
<name>A0A7V8SJL0_9LACT</name>
<reference evidence="1 2" key="1">
    <citation type="submission" date="2020-07" db="EMBL/GenBank/DDBJ databases">
        <authorList>
            <person name="Hilgarth M."/>
            <person name="Werum V."/>
            <person name="Vogel R.F."/>
        </authorList>
    </citation>
    <scope>NUCLEOTIDE SEQUENCE [LARGE SCALE GENOMIC DNA]</scope>
    <source>
        <strain evidence="1 2">DSM 28961</strain>
    </source>
</reference>
<accession>A0A7V8SJL0</accession>
<evidence type="ECO:0000313" key="1">
    <source>
        <dbReference type="EMBL" id="MBA0016110.1"/>
    </source>
</evidence>
<gene>
    <name evidence="1" type="ORF">HZR21_02945</name>
</gene>
<proteinExistence type="predicted"/>
<organism evidence="1 2">
    <name type="scientific">Pseudolactococcus laudensis</name>
    <dbReference type="NCBI Taxonomy" id="1494461"/>
    <lineage>
        <taxon>Bacteria</taxon>
        <taxon>Bacillati</taxon>
        <taxon>Bacillota</taxon>
        <taxon>Bacilli</taxon>
        <taxon>Lactobacillales</taxon>
        <taxon>Streptococcaceae</taxon>
        <taxon>Pseudolactococcus</taxon>
    </lineage>
</organism>
<dbReference type="RefSeq" id="WP_180746248.1">
    <property type="nucleotide sequence ID" value="NZ_CBCRWQ010000003.1"/>
</dbReference>
<sequence length="202" mass="22167">MKKIIVALVSLVAIFALGFAFMSWKNPRNHPEKVSGKAETLVNETSGEKKIKIKTAGYYDLTAIKSDDLVAGREFPLVGQTNVGQFFKKNQEVTLSPNSEVEMVPSKFEKIEVEDGGIKLQNSGAYLIGKQFPEGDYEVSFSGVATDASGVQIIIETLGGKVKQEVSLSNDADKINLIVSKNTFLRLKKGLNKELILILKEK</sequence>